<feature type="domain" description="EF-hand" evidence="3">
    <location>
        <begin position="88"/>
        <end position="123"/>
    </location>
</feature>
<protein>
    <submittedName>
        <fullName evidence="4">Calmodulin</fullName>
    </submittedName>
</protein>
<reference evidence="4 5" key="1">
    <citation type="journal article" date="2023" name="BMC Biol.">
        <title>The compact genome of the sponge Oopsacas minuta (Hexactinellida) is lacking key metazoan core genes.</title>
        <authorList>
            <person name="Santini S."/>
            <person name="Schenkelaars Q."/>
            <person name="Jourda C."/>
            <person name="Duchesne M."/>
            <person name="Belahbib H."/>
            <person name="Rocher C."/>
            <person name="Selva M."/>
            <person name="Riesgo A."/>
            <person name="Vervoort M."/>
            <person name="Leys S.P."/>
            <person name="Kodjabachian L."/>
            <person name="Le Bivic A."/>
            <person name="Borchiellini C."/>
            <person name="Claverie J.M."/>
            <person name="Renard E."/>
        </authorList>
    </citation>
    <scope>NUCLEOTIDE SEQUENCE [LARGE SCALE GENOMIC DNA]</scope>
    <source>
        <strain evidence="4">SPO-2</strain>
    </source>
</reference>
<dbReference type="InterPro" id="IPR050230">
    <property type="entry name" value="CALM/Myosin/TropC-like"/>
</dbReference>
<dbReference type="PANTHER" id="PTHR23048">
    <property type="entry name" value="MYOSIN LIGHT CHAIN 1, 3"/>
    <property type="match status" value="1"/>
</dbReference>
<dbReference type="PROSITE" id="PS00018">
    <property type="entry name" value="EF_HAND_1"/>
    <property type="match status" value="3"/>
</dbReference>
<keyword evidence="2" id="KW-0106">Calcium</keyword>
<comment type="caution">
    <text evidence="4">The sequence shown here is derived from an EMBL/GenBank/DDBJ whole genome shotgun (WGS) entry which is preliminary data.</text>
</comment>
<organism evidence="4 5">
    <name type="scientific">Oopsacas minuta</name>
    <dbReference type="NCBI Taxonomy" id="111878"/>
    <lineage>
        <taxon>Eukaryota</taxon>
        <taxon>Metazoa</taxon>
        <taxon>Porifera</taxon>
        <taxon>Hexactinellida</taxon>
        <taxon>Hexasterophora</taxon>
        <taxon>Lyssacinosida</taxon>
        <taxon>Leucopsacidae</taxon>
        <taxon>Oopsacas</taxon>
    </lineage>
</organism>
<dbReference type="Gene3D" id="1.10.238.10">
    <property type="entry name" value="EF-hand"/>
    <property type="match status" value="1"/>
</dbReference>
<feature type="domain" description="EF-hand" evidence="3">
    <location>
        <begin position="51"/>
        <end position="86"/>
    </location>
</feature>
<keyword evidence="5" id="KW-1185">Reference proteome</keyword>
<dbReference type="SMART" id="SM00054">
    <property type="entry name" value="EFh"/>
    <property type="match status" value="3"/>
</dbReference>
<dbReference type="InterPro" id="IPR018247">
    <property type="entry name" value="EF_Hand_1_Ca_BS"/>
</dbReference>
<dbReference type="InterPro" id="IPR011992">
    <property type="entry name" value="EF-hand-dom_pair"/>
</dbReference>
<dbReference type="GO" id="GO:0016460">
    <property type="term" value="C:myosin II complex"/>
    <property type="evidence" value="ECO:0007669"/>
    <property type="project" value="TreeGrafter"/>
</dbReference>
<dbReference type="Proteomes" id="UP001165289">
    <property type="component" value="Unassembled WGS sequence"/>
</dbReference>
<dbReference type="AlphaFoldDB" id="A0AAV7KHF1"/>
<keyword evidence="1" id="KW-0677">Repeat</keyword>
<dbReference type="SUPFAM" id="SSF47473">
    <property type="entry name" value="EF-hand"/>
    <property type="match status" value="1"/>
</dbReference>
<dbReference type="PROSITE" id="PS50222">
    <property type="entry name" value="EF_HAND_2"/>
    <property type="match status" value="3"/>
</dbReference>
<dbReference type="FunFam" id="1.10.238.10:FF:000001">
    <property type="entry name" value="Calmodulin 1"/>
    <property type="match status" value="1"/>
</dbReference>
<dbReference type="Pfam" id="PF13833">
    <property type="entry name" value="EF-hand_8"/>
    <property type="match status" value="1"/>
</dbReference>
<proteinExistence type="predicted"/>
<dbReference type="CDD" id="cd00051">
    <property type="entry name" value="EFh"/>
    <property type="match status" value="1"/>
</dbReference>
<evidence type="ECO:0000313" key="4">
    <source>
        <dbReference type="EMBL" id="KAI6660861.1"/>
    </source>
</evidence>
<feature type="domain" description="EF-hand" evidence="3">
    <location>
        <begin position="124"/>
        <end position="159"/>
    </location>
</feature>
<evidence type="ECO:0000313" key="5">
    <source>
        <dbReference type="Proteomes" id="UP001165289"/>
    </source>
</evidence>
<dbReference type="PANTHER" id="PTHR23048:SF0">
    <property type="entry name" value="CALMODULIN LIKE 3"/>
    <property type="match status" value="1"/>
</dbReference>
<evidence type="ECO:0000256" key="2">
    <source>
        <dbReference type="ARBA" id="ARBA00022837"/>
    </source>
</evidence>
<evidence type="ECO:0000256" key="1">
    <source>
        <dbReference type="ARBA" id="ARBA00022737"/>
    </source>
</evidence>
<dbReference type="Pfam" id="PF13499">
    <property type="entry name" value="EF-hand_7"/>
    <property type="match status" value="1"/>
</dbReference>
<evidence type="ECO:0000259" key="3">
    <source>
        <dbReference type="PROSITE" id="PS50222"/>
    </source>
</evidence>
<gene>
    <name evidence="4" type="ORF">LOD99_13585</name>
</gene>
<sequence>MATAPKSKQVRPQLKQDILMVEELNQTIQGDGDELCIPEMAQFLVGMGYHPTEDELTALQAEMDVDGNGKVDKDEFILFATQRLSESNWREQIMDLFMQLDRDGNGFITTEEFKQMFKQIGEEFGEDEIEDLIREADQDGDGQINYKEFIHMMLDTDEDQS</sequence>
<accession>A0AAV7KHF1</accession>
<dbReference type="GO" id="GO:0005509">
    <property type="term" value="F:calcium ion binding"/>
    <property type="evidence" value="ECO:0007669"/>
    <property type="project" value="InterPro"/>
</dbReference>
<dbReference type="EMBL" id="JAKMXF010000022">
    <property type="protein sequence ID" value="KAI6660861.1"/>
    <property type="molecule type" value="Genomic_DNA"/>
</dbReference>
<name>A0AAV7KHF1_9METZ</name>
<dbReference type="InterPro" id="IPR002048">
    <property type="entry name" value="EF_hand_dom"/>
</dbReference>